<evidence type="ECO:0000259" key="2">
    <source>
        <dbReference type="PROSITE" id="PS50802"/>
    </source>
</evidence>
<feature type="compositionally biased region" description="Basic and acidic residues" evidence="1">
    <location>
        <begin position="121"/>
        <end position="188"/>
    </location>
</feature>
<dbReference type="EMBL" id="VSWD01000012">
    <property type="protein sequence ID" value="KAK3086547.1"/>
    <property type="molecule type" value="Genomic_DNA"/>
</dbReference>
<evidence type="ECO:0000313" key="3">
    <source>
        <dbReference type="EMBL" id="KAK3086547.1"/>
    </source>
</evidence>
<evidence type="ECO:0000256" key="1">
    <source>
        <dbReference type="SAM" id="MobiDB-lite"/>
    </source>
</evidence>
<name>A0AA89BPP4_PINIB</name>
<proteinExistence type="predicted"/>
<keyword evidence="4" id="KW-1185">Reference proteome</keyword>
<feature type="domain" description="OTU" evidence="2">
    <location>
        <begin position="1"/>
        <end position="80"/>
    </location>
</feature>
<dbReference type="Pfam" id="PF02338">
    <property type="entry name" value="OTU"/>
    <property type="match status" value="1"/>
</dbReference>
<accession>A0AA89BPP4</accession>
<organism evidence="3 4">
    <name type="scientific">Pinctada imbricata</name>
    <name type="common">Atlantic pearl-oyster</name>
    <name type="synonym">Pinctada martensii</name>
    <dbReference type="NCBI Taxonomy" id="66713"/>
    <lineage>
        <taxon>Eukaryota</taxon>
        <taxon>Metazoa</taxon>
        <taxon>Spiralia</taxon>
        <taxon>Lophotrochozoa</taxon>
        <taxon>Mollusca</taxon>
        <taxon>Bivalvia</taxon>
        <taxon>Autobranchia</taxon>
        <taxon>Pteriomorphia</taxon>
        <taxon>Pterioida</taxon>
        <taxon>Pterioidea</taxon>
        <taxon>Pteriidae</taxon>
        <taxon>Pinctada</taxon>
    </lineage>
</organism>
<dbReference type="Proteomes" id="UP001186944">
    <property type="component" value="Unassembled WGS sequence"/>
</dbReference>
<dbReference type="InterPro" id="IPR003323">
    <property type="entry name" value="OTU_dom"/>
</dbReference>
<dbReference type="PROSITE" id="PS50802">
    <property type="entry name" value="OTU"/>
    <property type="match status" value="1"/>
</dbReference>
<feature type="compositionally biased region" description="Basic and acidic residues" evidence="1">
    <location>
        <begin position="88"/>
        <end position="114"/>
    </location>
</feature>
<dbReference type="AlphaFoldDB" id="A0AA89BPP4"/>
<sequence length="188" mass="22496">MGDYLRASNMRETSVWASEVEIFASAHFLRTDIYVYSHVGSNDVWLKHSGQFVEPNLAVSEHAINLQHTHGNHYDIILNVISKKQIDAKEKDKIRKREKRTDENFRRKEREDKFRKRHCNGYREQEKERKSKTMDRESEKLAKQLKRKSAEYKAKEKENKLSTMDRESEKLSKQLKRKSELNKSKRKK</sequence>
<protein>
    <recommendedName>
        <fullName evidence="2">OTU domain-containing protein</fullName>
    </recommendedName>
</protein>
<gene>
    <name evidence="3" type="ORF">FSP39_020072</name>
</gene>
<evidence type="ECO:0000313" key="4">
    <source>
        <dbReference type="Proteomes" id="UP001186944"/>
    </source>
</evidence>
<feature type="region of interest" description="Disordered" evidence="1">
    <location>
        <begin position="88"/>
        <end position="188"/>
    </location>
</feature>
<dbReference type="Gene3D" id="3.90.70.80">
    <property type="match status" value="1"/>
</dbReference>
<comment type="caution">
    <text evidence="3">The sequence shown here is derived from an EMBL/GenBank/DDBJ whole genome shotgun (WGS) entry which is preliminary data.</text>
</comment>
<reference evidence="3" key="1">
    <citation type="submission" date="2019-08" db="EMBL/GenBank/DDBJ databases">
        <title>The improved chromosome-level genome for the pearl oyster Pinctada fucata martensii using PacBio sequencing and Hi-C.</title>
        <authorList>
            <person name="Zheng Z."/>
        </authorList>
    </citation>
    <scope>NUCLEOTIDE SEQUENCE</scope>
    <source>
        <strain evidence="3">ZZ-2019</strain>
        <tissue evidence="3">Adductor muscle</tissue>
    </source>
</reference>